<feature type="transmembrane region" description="Helical" evidence="6">
    <location>
        <begin position="13"/>
        <end position="37"/>
    </location>
</feature>
<feature type="transmembrane region" description="Helical" evidence="6">
    <location>
        <begin position="244"/>
        <end position="266"/>
    </location>
</feature>
<evidence type="ECO:0000313" key="8">
    <source>
        <dbReference type="EMBL" id="KLT41496.1"/>
    </source>
</evidence>
<sequence>MAETGPEEGNFNAFYQAFIMIVVSEIGDKTFLIAAILASKHSRVTVFAGALGSLVVMSILSAALGKFILGLVPKVWTLWAAAALFLVFGVKMASEARQMQGDEMAEEMREAEEEIEEDSAVHDPTMRGAMPLEAIEEGRVARPLTKGLSGSRPASPAHERGRAAERSRRTASRSRSRPSIHISIPGVGPLKDAPFIARARESCRSGLQMLTNPVFAQAFILTFLGEWGDRSQITTIAMAGAHSVPVIAFGTILGHSLCTLMAVIAGRWISTRLSVKKITIAGAAAFIFFAFLYAHEAYTAGVNGDVDW</sequence>
<keyword evidence="3 6" id="KW-0812">Transmembrane</keyword>
<dbReference type="InterPro" id="IPR001727">
    <property type="entry name" value="GDT1-like"/>
</dbReference>
<comment type="similarity">
    <text evidence="2 6">Belongs to the GDT1 family.</text>
</comment>
<dbReference type="Proteomes" id="UP000053611">
    <property type="component" value="Unassembled WGS sequence"/>
</dbReference>
<feature type="region of interest" description="Disordered" evidence="7">
    <location>
        <begin position="145"/>
        <end position="185"/>
    </location>
</feature>
<evidence type="ECO:0000256" key="7">
    <source>
        <dbReference type="SAM" id="MobiDB-lite"/>
    </source>
</evidence>
<feature type="compositionally biased region" description="Basic residues" evidence="7">
    <location>
        <begin position="169"/>
        <end position="178"/>
    </location>
</feature>
<dbReference type="GO" id="GO:0032468">
    <property type="term" value="P:Golgi calcium ion homeostasis"/>
    <property type="evidence" value="ECO:0007669"/>
    <property type="project" value="TreeGrafter"/>
</dbReference>
<evidence type="ECO:0000256" key="3">
    <source>
        <dbReference type="ARBA" id="ARBA00022692"/>
    </source>
</evidence>
<dbReference type="InterPro" id="IPR036259">
    <property type="entry name" value="MFS_trans_sf"/>
</dbReference>
<gene>
    <name evidence="8" type="ORF">CC85DRAFT_312730</name>
</gene>
<keyword evidence="5 6" id="KW-0472">Membrane</keyword>
<dbReference type="GO" id="GO:0000329">
    <property type="term" value="C:fungal-type vacuole membrane"/>
    <property type="evidence" value="ECO:0007669"/>
    <property type="project" value="TreeGrafter"/>
</dbReference>
<protein>
    <recommendedName>
        <fullName evidence="6">GDT1 family protein</fullName>
    </recommendedName>
</protein>
<accession>A0A0J0XK76</accession>
<proteinExistence type="inferred from homology"/>
<evidence type="ECO:0000256" key="2">
    <source>
        <dbReference type="ARBA" id="ARBA00009190"/>
    </source>
</evidence>
<dbReference type="GO" id="GO:0005384">
    <property type="term" value="F:manganese ion transmembrane transporter activity"/>
    <property type="evidence" value="ECO:0007669"/>
    <property type="project" value="TreeGrafter"/>
</dbReference>
<dbReference type="Pfam" id="PF01169">
    <property type="entry name" value="GDT1"/>
    <property type="match status" value="2"/>
</dbReference>
<dbReference type="EMBL" id="KQ087217">
    <property type="protein sequence ID" value="KLT41496.1"/>
    <property type="molecule type" value="Genomic_DNA"/>
</dbReference>
<dbReference type="STRING" id="879819.A0A0J0XK76"/>
<keyword evidence="9" id="KW-1185">Reference proteome</keyword>
<keyword evidence="4 6" id="KW-1133">Transmembrane helix</keyword>
<dbReference type="AlphaFoldDB" id="A0A0J0XK76"/>
<dbReference type="GO" id="GO:0015085">
    <property type="term" value="F:calcium ion transmembrane transporter activity"/>
    <property type="evidence" value="ECO:0007669"/>
    <property type="project" value="TreeGrafter"/>
</dbReference>
<dbReference type="InterPro" id="IPR049555">
    <property type="entry name" value="GDT1-like_CS"/>
</dbReference>
<dbReference type="OrthoDB" id="442680at2759"/>
<comment type="subcellular location">
    <subcellularLocation>
        <location evidence="1 6">Membrane</location>
        <topology evidence="1 6">Multi-pass membrane protein</topology>
    </subcellularLocation>
</comment>
<name>A0A0J0XK76_9TREE</name>
<organism evidence="8 9">
    <name type="scientific">Cutaneotrichosporon oleaginosum</name>
    <dbReference type="NCBI Taxonomy" id="879819"/>
    <lineage>
        <taxon>Eukaryota</taxon>
        <taxon>Fungi</taxon>
        <taxon>Dikarya</taxon>
        <taxon>Basidiomycota</taxon>
        <taxon>Agaricomycotina</taxon>
        <taxon>Tremellomycetes</taxon>
        <taxon>Trichosporonales</taxon>
        <taxon>Trichosporonaceae</taxon>
        <taxon>Cutaneotrichosporon</taxon>
    </lineage>
</organism>
<dbReference type="SUPFAM" id="SSF103473">
    <property type="entry name" value="MFS general substrate transporter"/>
    <property type="match status" value="1"/>
</dbReference>
<reference evidence="8 9" key="1">
    <citation type="submission" date="2015-03" db="EMBL/GenBank/DDBJ databases">
        <title>Genomics and transcriptomics of the oil-accumulating basidiomycete yeast T. oleaginosus allow insights into substrate utilization and the diverse evolutionary trajectories of mating systems in fungi.</title>
        <authorList>
            <consortium name="DOE Joint Genome Institute"/>
            <person name="Kourist R."/>
            <person name="Kracht O."/>
            <person name="Bracharz F."/>
            <person name="Lipzen A."/>
            <person name="Nolan M."/>
            <person name="Ohm R."/>
            <person name="Grigoriev I."/>
            <person name="Sun S."/>
            <person name="Heitman J."/>
            <person name="Bruck T."/>
            <person name="Nowrousian M."/>
        </authorList>
    </citation>
    <scope>NUCLEOTIDE SEQUENCE [LARGE SCALE GENOMIC DNA]</scope>
    <source>
        <strain evidence="8 9">IBC0246</strain>
    </source>
</reference>
<dbReference type="RefSeq" id="XP_018277987.1">
    <property type="nucleotide sequence ID" value="XM_018426031.1"/>
</dbReference>
<evidence type="ECO:0000256" key="1">
    <source>
        <dbReference type="ARBA" id="ARBA00004141"/>
    </source>
</evidence>
<evidence type="ECO:0000313" key="9">
    <source>
        <dbReference type="Proteomes" id="UP000053611"/>
    </source>
</evidence>
<dbReference type="PANTHER" id="PTHR12608:SF1">
    <property type="entry name" value="TRANSMEMBRANE PROTEIN 165"/>
    <property type="match status" value="1"/>
</dbReference>
<evidence type="ECO:0000256" key="4">
    <source>
        <dbReference type="ARBA" id="ARBA00022989"/>
    </source>
</evidence>
<dbReference type="GeneID" id="28986634"/>
<feature type="transmembrane region" description="Helical" evidence="6">
    <location>
        <begin position="76"/>
        <end position="94"/>
    </location>
</feature>
<feature type="transmembrane region" description="Helical" evidence="6">
    <location>
        <begin position="278"/>
        <end position="295"/>
    </location>
</feature>
<evidence type="ECO:0000256" key="6">
    <source>
        <dbReference type="RuleBase" id="RU365102"/>
    </source>
</evidence>
<dbReference type="PANTHER" id="PTHR12608">
    <property type="entry name" value="TRANSMEMBRANE PROTEIN HTP-1 RELATED"/>
    <property type="match status" value="1"/>
</dbReference>
<feature type="transmembrane region" description="Helical" evidence="6">
    <location>
        <begin position="44"/>
        <end position="64"/>
    </location>
</feature>
<feature type="transmembrane region" description="Helical" evidence="6">
    <location>
        <begin position="206"/>
        <end position="224"/>
    </location>
</feature>
<dbReference type="GO" id="GO:0032472">
    <property type="term" value="P:Golgi calcium ion transport"/>
    <property type="evidence" value="ECO:0007669"/>
    <property type="project" value="TreeGrafter"/>
</dbReference>
<dbReference type="GO" id="GO:0005794">
    <property type="term" value="C:Golgi apparatus"/>
    <property type="evidence" value="ECO:0007669"/>
    <property type="project" value="TreeGrafter"/>
</dbReference>
<feature type="compositionally biased region" description="Basic and acidic residues" evidence="7">
    <location>
        <begin position="157"/>
        <end position="168"/>
    </location>
</feature>
<evidence type="ECO:0000256" key="5">
    <source>
        <dbReference type="ARBA" id="ARBA00023136"/>
    </source>
</evidence>
<dbReference type="PROSITE" id="PS01214">
    <property type="entry name" value="UPF0016"/>
    <property type="match status" value="1"/>
</dbReference>